<feature type="compositionally biased region" description="Basic and acidic residues" evidence="1">
    <location>
        <begin position="141"/>
        <end position="158"/>
    </location>
</feature>
<reference evidence="2" key="2">
    <citation type="submission" date="2025-09" db="UniProtKB">
        <authorList>
            <consortium name="Ensembl"/>
        </authorList>
    </citation>
    <scope>IDENTIFICATION</scope>
</reference>
<evidence type="ECO:0000313" key="2">
    <source>
        <dbReference type="Ensembl" id="ENSDNVP00000025620.1"/>
    </source>
</evidence>
<keyword evidence="3" id="KW-1185">Reference proteome</keyword>
<proteinExistence type="predicted"/>
<feature type="compositionally biased region" description="Basic and acidic residues" evidence="1">
    <location>
        <begin position="1"/>
        <end position="19"/>
    </location>
</feature>
<accession>A0A8C4KNG6</accession>
<protein>
    <recommendedName>
        <fullName evidence="4">NlpC/P60 domain-containing protein</fullName>
    </recommendedName>
</protein>
<dbReference type="SUPFAM" id="SSF54001">
    <property type="entry name" value="Cysteine proteinases"/>
    <property type="match status" value="1"/>
</dbReference>
<dbReference type="Proteomes" id="UP000694423">
    <property type="component" value="Unplaced"/>
</dbReference>
<dbReference type="Ensembl" id="ENSDNVT00000030985.1">
    <property type="protein sequence ID" value="ENSDNVP00000025620.1"/>
    <property type="gene ID" value="ENSDNVG00000017810.1"/>
</dbReference>
<dbReference type="AlphaFoldDB" id="A0A8C4KNG6"/>
<evidence type="ECO:0000313" key="3">
    <source>
        <dbReference type="Proteomes" id="UP000694423"/>
    </source>
</evidence>
<organism evidence="2 3">
    <name type="scientific">Dromaius novaehollandiae</name>
    <name type="common">Emu</name>
    <dbReference type="NCBI Taxonomy" id="8790"/>
    <lineage>
        <taxon>Eukaryota</taxon>
        <taxon>Metazoa</taxon>
        <taxon>Chordata</taxon>
        <taxon>Craniata</taxon>
        <taxon>Vertebrata</taxon>
        <taxon>Euteleostomi</taxon>
        <taxon>Archelosauria</taxon>
        <taxon>Archosauria</taxon>
        <taxon>Dinosauria</taxon>
        <taxon>Saurischia</taxon>
        <taxon>Theropoda</taxon>
        <taxon>Coelurosauria</taxon>
        <taxon>Aves</taxon>
        <taxon>Palaeognathae</taxon>
        <taxon>Casuariiformes</taxon>
        <taxon>Dromaiidae</taxon>
        <taxon>Dromaius</taxon>
    </lineage>
</organism>
<evidence type="ECO:0008006" key="4">
    <source>
        <dbReference type="Google" id="ProtNLM"/>
    </source>
</evidence>
<dbReference type="InterPro" id="IPR038765">
    <property type="entry name" value="Papain-like_cys_pep_sf"/>
</dbReference>
<evidence type="ECO:0000256" key="1">
    <source>
        <dbReference type="SAM" id="MobiDB-lite"/>
    </source>
</evidence>
<feature type="region of interest" description="Disordered" evidence="1">
    <location>
        <begin position="1"/>
        <end position="55"/>
    </location>
</feature>
<feature type="region of interest" description="Disordered" evidence="1">
    <location>
        <begin position="139"/>
        <end position="158"/>
    </location>
</feature>
<dbReference type="Gene3D" id="3.90.1720.10">
    <property type="entry name" value="endopeptidase domain like (from Nostoc punctiforme)"/>
    <property type="match status" value="1"/>
</dbReference>
<name>A0A8C4KNG6_DRONO</name>
<sequence length="158" mass="16534">METLSEPKGRAPTGDRQRGAEVAGRPRPQDAKLCGAADIPGVPGSPDVQAHPQAAAGAASTAAFFLCEGLLGQHFEVVPNGAAEPQPGDLFLFPLASAGPGWWGAHAGVYCGNGEIIHLEGRGSRRRGCWVPACPRRRGARGAERGRSGDGRRWPMPH</sequence>
<reference evidence="2" key="1">
    <citation type="submission" date="2025-08" db="UniProtKB">
        <authorList>
            <consortium name="Ensembl"/>
        </authorList>
    </citation>
    <scope>IDENTIFICATION</scope>
</reference>